<organism evidence="2 3">
    <name type="scientific">Steinernema hermaphroditum</name>
    <dbReference type="NCBI Taxonomy" id="289476"/>
    <lineage>
        <taxon>Eukaryota</taxon>
        <taxon>Metazoa</taxon>
        <taxon>Ecdysozoa</taxon>
        <taxon>Nematoda</taxon>
        <taxon>Chromadorea</taxon>
        <taxon>Rhabditida</taxon>
        <taxon>Tylenchina</taxon>
        <taxon>Panagrolaimomorpha</taxon>
        <taxon>Strongyloidoidea</taxon>
        <taxon>Steinernematidae</taxon>
        <taxon>Steinernema</taxon>
    </lineage>
</organism>
<keyword evidence="3" id="KW-1185">Reference proteome</keyword>
<dbReference type="EMBL" id="JAUCMV010000002">
    <property type="protein sequence ID" value="KAK0420654.1"/>
    <property type="molecule type" value="Genomic_DNA"/>
</dbReference>
<evidence type="ECO:0000256" key="1">
    <source>
        <dbReference type="SAM" id="Phobius"/>
    </source>
</evidence>
<gene>
    <name evidence="2" type="ORF">QR680_014813</name>
</gene>
<keyword evidence="1" id="KW-1133">Transmembrane helix</keyword>
<accession>A0AA39ICU2</accession>
<comment type="caution">
    <text evidence="2">The sequence shown here is derived from an EMBL/GenBank/DDBJ whole genome shotgun (WGS) entry which is preliminary data.</text>
</comment>
<keyword evidence="1" id="KW-0472">Membrane</keyword>
<dbReference type="AlphaFoldDB" id="A0AA39ICU2"/>
<dbReference type="Proteomes" id="UP001175271">
    <property type="component" value="Unassembled WGS sequence"/>
</dbReference>
<evidence type="ECO:0000313" key="3">
    <source>
        <dbReference type="Proteomes" id="UP001175271"/>
    </source>
</evidence>
<protein>
    <submittedName>
        <fullName evidence="2">Uncharacterized protein</fullName>
    </submittedName>
</protein>
<reference evidence="2" key="1">
    <citation type="submission" date="2023-06" db="EMBL/GenBank/DDBJ databases">
        <title>Genomic analysis of the entomopathogenic nematode Steinernema hermaphroditum.</title>
        <authorList>
            <person name="Schwarz E.M."/>
            <person name="Heppert J.K."/>
            <person name="Baniya A."/>
            <person name="Schwartz H.T."/>
            <person name="Tan C.-H."/>
            <person name="Antoshechkin I."/>
            <person name="Sternberg P.W."/>
            <person name="Goodrich-Blair H."/>
            <person name="Dillman A.R."/>
        </authorList>
    </citation>
    <scope>NUCLEOTIDE SEQUENCE</scope>
    <source>
        <strain evidence="2">PS9179</strain>
        <tissue evidence="2">Whole animal</tissue>
    </source>
</reference>
<feature type="transmembrane region" description="Helical" evidence="1">
    <location>
        <begin position="225"/>
        <end position="246"/>
    </location>
</feature>
<feature type="transmembrane region" description="Helical" evidence="1">
    <location>
        <begin position="46"/>
        <end position="66"/>
    </location>
</feature>
<evidence type="ECO:0000313" key="2">
    <source>
        <dbReference type="EMBL" id="KAK0420654.1"/>
    </source>
</evidence>
<proteinExistence type="predicted"/>
<keyword evidence="1" id="KW-0812">Transmembrane</keyword>
<sequence>MSSKELWRILMLKPNLETLDISVLTGVPISLLTSQGREATYDVVMAIQMPAFLIVFWSWLKITRFYGWCEKKKKMFPNMRINWQRKNNTSNKKKNRPTVGQLRKLYKRLYGTHIPALNNEKNLKELLEEDPEERPDFDIALAGGQTRFFFTHDGLARRYEKMANYSIFKDVDNILIIAAEFIFELAQNTQFSIAPNVLVAPFSAIRATLMFLIIGSTDPPQNKAFWFVFILLSSCFLHNITAKVFLCTVTCNGNVETKKYEYMGHWLCSDMWSSSPRCP</sequence>
<feature type="transmembrane region" description="Helical" evidence="1">
    <location>
        <begin position="193"/>
        <end position="213"/>
    </location>
</feature>
<name>A0AA39ICU2_9BILA</name>